<evidence type="ECO:0000313" key="2">
    <source>
        <dbReference type="Proteomes" id="UP000424527"/>
    </source>
</evidence>
<dbReference type="InterPro" id="IPR042566">
    <property type="entry name" value="L1_C"/>
</dbReference>
<comment type="caution">
    <text evidence="1">The sequence shown here is derived from an EMBL/GenBank/DDBJ whole genome shotgun (WGS) entry which is preliminary data.</text>
</comment>
<sequence>MMQDQEASEPDQQQANDIAQDISKIYSALTKISEELGGLAEIRRTTASVELLPNLLNIEGRREIERAHRIAGQRPATGDRPRPILARFLRSSDRDAVLRAARNKGKLSWGNTTIMLFPDYSRATQMKRDKFKEYKKKLHEREVRFRMLFPAKLRIETGQGERAFECPREAMAFIDAMQCRVIGRGPWVVST</sequence>
<organism evidence="1 2">
    <name type="scientific">Larimichthys crocea</name>
    <name type="common">Large yellow croaker</name>
    <name type="synonym">Pseudosciaena crocea</name>
    <dbReference type="NCBI Taxonomy" id="215358"/>
    <lineage>
        <taxon>Eukaryota</taxon>
        <taxon>Metazoa</taxon>
        <taxon>Chordata</taxon>
        <taxon>Craniata</taxon>
        <taxon>Vertebrata</taxon>
        <taxon>Euteleostomi</taxon>
        <taxon>Actinopterygii</taxon>
        <taxon>Neopterygii</taxon>
        <taxon>Teleostei</taxon>
        <taxon>Neoteleostei</taxon>
        <taxon>Acanthomorphata</taxon>
        <taxon>Eupercaria</taxon>
        <taxon>Sciaenidae</taxon>
        <taxon>Larimichthys</taxon>
    </lineage>
</organism>
<dbReference type="EMBL" id="REGW02000023">
    <property type="protein sequence ID" value="KAE8278811.1"/>
    <property type="molecule type" value="Genomic_DNA"/>
</dbReference>
<evidence type="ECO:0008006" key="3">
    <source>
        <dbReference type="Google" id="ProtNLM"/>
    </source>
</evidence>
<accession>A0A6G0HIG0</accession>
<dbReference type="PANTHER" id="PTHR11505">
    <property type="entry name" value="L1 TRANSPOSABLE ELEMENT-RELATED"/>
    <property type="match status" value="1"/>
</dbReference>
<proteinExistence type="predicted"/>
<gene>
    <name evidence="1" type="ORF">D5F01_LYC22386</name>
</gene>
<reference evidence="1 2" key="1">
    <citation type="submission" date="2019-07" db="EMBL/GenBank/DDBJ databases">
        <title>Chromosome genome assembly for large yellow croaker.</title>
        <authorList>
            <person name="Xiao S."/>
        </authorList>
    </citation>
    <scope>NUCLEOTIDE SEQUENCE [LARGE SCALE GENOMIC DNA]</scope>
    <source>
        <strain evidence="1">JMULYC20181020</strain>
        <tissue evidence="1">Muscle</tissue>
    </source>
</reference>
<dbReference type="Gene3D" id="3.30.250.20">
    <property type="entry name" value="L1 transposable element, C-terminal domain"/>
    <property type="match status" value="1"/>
</dbReference>
<name>A0A6G0HIG0_LARCR</name>
<dbReference type="InterPro" id="IPR004244">
    <property type="entry name" value="Transposase_22"/>
</dbReference>
<evidence type="ECO:0000313" key="1">
    <source>
        <dbReference type="EMBL" id="KAE8278811.1"/>
    </source>
</evidence>
<dbReference type="Proteomes" id="UP000424527">
    <property type="component" value="Unassembled WGS sequence"/>
</dbReference>
<dbReference type="AlphaFoldDB" id="A0A6G0HIG0"/>
<keyword evidence="2" id="KW-1185">Reference proteome</keyword>
<protein>
    <recommendedName>
        <fullName evidence="3">LINE-1 type transposase domain-containing protein 1</fullName>
    </recommendedName>
</protein>